<organism evidence="1 2">
    <name type="scientific">Candidatus Rhabdochlamydia oedothoracis</name>
    <dbReference type="NCBI Taxonomy" id="2720720"/>
    <lineage>
        <taxon>Bacteria</taxon>
        <taxon>Pseudomonadati</taxon>
        <taxon>Chlamydiota</taxon>
        <taxon>Chlamydiia</taxon>
        <taxon>Parachlamydiales</taxon>
        <taxon>Candidatus Rhabdochlamydiaceae</taxon>
        <taxon>Candidatus Rhabdochlamydia</taxon>
    </lineage>
</organism>
<reference evidence="1 2" key="1">
    <citation type="journal article" date="2022" name="bioRxiv">
        <title>Ecology and evolution of chlamydial symbionts of arthropods.</title>
        <authorList>
            <person name="Halter T."/>
            <person name="Koestlbacher S."/>
            <person name="Collingro A."/>
            <person name="Sixt B.S."/>
            <person name="Toenshoff E.R."/>
            <person name="Hendrickx F."/>
            <person name="Kostanjsek R."/>
            <person name="Horn M."/>
        </authorList>
    </citation>
    <scope>NUCLEOTIDE SEQUENCE [LARGE SCALE GENOMIC DNA]</scope>
    <source>
        <strain evidence="1">W744xW776</strain>
    </source>
</reference>
<dbReference type="Proteomes" id="UP000826014">
    <property type="component" value="Chromosome"/>
</dbReference>
<gene>
    <name evidence="1" type="ORF">RHABOEDO_001654</name>
</gene>
<evidence type="ECO:0000313" key="1">
    <source>
        <dbReference type="EMBL" id="QYF49336.1"/>
    </source>
</evidence>
<sequence length="45" mass="5374">MISGNKWELIQMLDLDYSTRIKKDLKKFQYKKEGIKLLSAKKEIT</sequence>
<proteinExistence type="predicted"/>
<name>A0ABX8V382_9BACT</name>
<dbReference type="EMBL" id="CP075587">
    <property type="protein sequence ID" value="QYF49336.1"/>
    <property type="molecule type" value="Genomic_DNA"/>
</dbReference>
<evidence type="ECO:0000313" key="2">
    <source>
        <dbReference type="Proteomes" id="UP000826014"/>
    </source>
</evidence>
<accession>A0ABX8V382</accession>
<keyword evidence="2" id="KW-1185">Reference proteome</keyword>
<protein>
    <submittedName>
        <fullName evidence="1">Uncharacterized protein</fullName>
    </submittedName>
</protein>